<dbReference type="GO" id="GO:0006103">
    <property type="term" value="P:2-oxoglutarate metabolic process"/>
    <property type="evidence" value="ECO:0007669"/>
    <property type="project" value="TreeGrafter"/>
</dbReference>
<dbReference type="InterPro" id="IPR016156">
    <property type="entry name" value="FAD/NAD-linked_Rdtase_dimer_sf"/>
</dbReference>
<keyword evidence="10" id="KW-0547">Nucleotide-binding</keyword>
<feature type="disulfide bond" description="Redox-active" evidence="11">
    <location>
        <begin position="39"/>
        <end position="44"/>
    </location>
</feature>
<evidence type="ECO:0000256" key="6">
    <source>
        <dbReference type="ARBA" id="ARBA00023002"/>
    </source>
</evidence>
<dbReference type="Gene3D" id="3.30.390.30">
    <property type="match status" value="1"/>
</dbReference>
<evidence type="ECO:0000256" key="4">
    <source>
        <dbReference type="ARBA" id="ARBA00022630"/>
    </source>
</evidence>
<protein>
    <recommendedName>
        <fullName evidence="3 12">Dihydrolipoyl dehydrogenase</fullName>
        <ecNumber evidence="3 12">1.8.1.4</ecNumber>
    </recommendedName>
</protein>
<comment type="similarity">
    <text evidence="2 12">Belongs to the class-I pyridine nucleotide-disulfide oxidoreductase family.</text>
</comment>
<dbReference type="GO" id="GO:0004148">
    <property type="term" value="F:dihydrolipoyl dehydrogenase (NADH) activity"/>
    <property type="evidence" value="ECO:0007669"/>
    <property type="project" value="UniProtKB-EC"/>
</dbReference>
<dbReference type="PIRSF" id="PIRSF000350">
    <property type="entry name" value="Mercury_reductase_MerA"/>
    <property type="match status" value="1"/>
</dbReference>
<evidence type="ECO:0000256" key="3">
    <source>
        <dbReference type="ARBA" id="ARBA00012608"/>
    </source>
</evidence>
<feature type="binding site" evidence="10">
    <location>
        <begin position="306"/>
        <end position="309"/>
    </location>
    <ligand>
        <name>FAD</name>
        <dbReference type="ChEBI" id="CHEBI:57692"/>
    </ligand>
</feature>
<dbReference type="InterPro" id="IPR036188">
    <property type="entry name" value="FAD/NAD-bd_sf"/>
</dbReference>
<dbReference type="InterPro" id="IPR004099">
    <property type="entry name" value="Pyr_nucl-diS_OxRdtase_dimer"/>
</dbReference>
<dbReference type="GO" id="GO:0050660">
    <property type="term" value="F:flavin adenine dinucleotide binding"/>
    <property type="evidence" value="ECO:0007669"/>
    <property type="project" value="InterPro"/>
</dbReference>
<evidence type="ECO:0000259" key="13">
    <source>
        <dbReference type="Pfam" id="PF02852"/>
    </source>
</evidence>
<organism evidence="15 16">
    <name type="scientific">Geotoga petraea</name>
    <dbReference type="NCBI Taxonomy" id="28234"/>
    <lineage>
        <taxon>Bacteria</taxon>
        <taxon>Thermotogati</taxon>
        <taxon>Thermotogota</taxon>
        <taxon>Thermotogae</taxon>
        <taxon>Petrotogales</taxon>
        <taxon>Petrotogaceae</taxon>
        <taxon>Geotoga</taxon>
    </lineage>
</organism>
<feature type="binding site" evidence="10">
    <location>
        <position position="262"/>
    </location>
    <ligand>
        <name>NAD(+)</name>
        <dbReference type="ChEBI" id="CHEBI:57540"/>
    </ligand>
</feature>
<comment type="subcellular location">
    <subcellularLocation>
        <location evidence="1">Cytoplasm</location>
    </subcellularLocation>
</comment>
<feature type="active site" description="Proton acceptor" evidence="9">
    <location>
        <position position="430"/>
    </location>
</feature>
<feature type="domain" description="Pyridine nucleotide-disulphide oxidoreductase dimerisation" evidence="13">
    <location>
        <begin position="334"/>
        <end position="437"/>
    </location>
</feature>
<keyword evidence="7 10" id="KW-0520">NAD</keyword>
<dbReference type="InterPro" id="IPR001100">
    <property type="entry name" value="Pyr_nuc-diS_OxRdtase"/>
</dbReference>
<dbReference type="RefSeq" id="WP_135402356.1">
    <property type="nucleotide sequence ID" value="NZ_SRME01000001.1"/>
</dbReference>
<evidence type="ECO:0000256" key="9">
    <source>
        <dbReference type="PIRSR" id="PIRSR000350-2"/>
    </source>
</evidence>
<dbReference type="InterPro" id="IPR006258">
    <property type="entry name" value="Lipoamide_DH"/>
</dbReference>
<dbReference type="NCBIfam" id="TIGR01350">
    <property type="entry name" value="lipoamide_DH"/>
    <property type="match status" value="1"/>
</dbReference>
<keyword evidence="4 12" id="KW-0285">Flavoprotein</keyword>
<evidence type="ECO:0000259" key="14">
    <source>
        <dbReference type="Pfam" id="PF07992"/>
    </source>
</evidence>
<dbReference type="InterPro" id="IPR023753">
    <property type="entry name" value="FAD/NAD-binding_dom"/>
</dbReference>
<comment type="cofactor">
    <cofactor evidence="10 12">
        <name>FAD</name>
        <dbReference type="ChEBI" id="CHEBI:57692"/>
    </cofactor>
    <text evidence="10 12">Binds 1 FAD per subunit.</text>
</comment>
<evidence type="ECO:0000256" key="2">
    <source>
        <dbReference type="ARBA" id="ARBA00007532"/>
    </source>
</evidence>
<dbReference type="EC" id="1.8.1.4" evidence="3 12"/>
<dbReference type="Proteomes" id="UP000297288">
    <property type="component" value="Unassembled WGS sequence"/>
</dbReference>
<dbReference type="AlphaFoldDB" id="A0A4Z0W407"/>
<dbReference type="PANTHER" id="PTHR22912">
    <property type="entry name" value="DISULFIDE OXIDOREDUCTASE"/>
    <property type="match status" value="1"/>
</dbReference>
<dbReference type="SUPFAM" id="SSF55424">
    <property type="entry name" value="FAD/NAD-linked reductases, dimerisation (C-terminal) domain"/>
    <property type="match status" value="1"/>
</dbReference>
<evidence type="ECO:0000256" key="7">
    <source>
        <dbReference type="ARBA" id="ARBA00023027"/>
    </source>
</evidence>
<dbReference type="EMBL" id="SRME01000001">
    <property type="protein sequence ID" value="TGG88660.1"/>
    <property type="molecule type" value="Genomic_DNA"/>
</dbReference>
<dbReference type="SUPFAM" id="SSF51905">
    <property type="entry name" value="FAD/NAD(P)-binding domain"/>
    <property type="match status" value="1"/>
</dbReference>
<name>A0A4Z0W407_9BACT</name>
<evidence type="ECO:0000313" key="16">
    <source>
        <dbReference type="Proteomes" id="UP000297288"/>
    </source>
</evidence>
<sequence>MYNTVVIGGGPGGYVAAIRLAQLGKKVAVIEKDNVGGTCTNWGCIPTKAMLTSTHLYTDIISKSKKMGIKVDNVDYDLAGIMKHMKKSVTMSRKGIEFLFNKNKIDLFKETAEIVDKNHVKAGEETLETENIILAHGSEPVMFSPFNKIDGIWTSNEVFQMQKAPESILIIGGGVIGLEFSNFFASLGKKVYLVELFDHILPYEDEDVASEIKKALKKKGVEILEKHKVADVVKNENGYISKIENDDKIKEIETEKILLAVGRKPVIPEDVKNLGVEIEKGVKTDSKMRTNIDNVYAVGDIRSQIMLAHVASFEGITAAHNIAGQEKEMDYSAVPSIIFSTPEIASTGVKEKDVDPDKVIISKFPVSANGRAKTMEERDGFAKVIADKESRKVIGFSIVSPSATDMIMEGVLAVKYGLTIEQLADSIHPHPTLTETLLGAIEGAEGMAIHI</sequence>
<evidence type="ECO:0000256" key="10">
    <source>
        <dbReference type="PIRSR" id="PIRSR000350-3"/>
    </source>
</evidence>
<comment type="catalytic activity">
    <reaction evidence="8 12">
        <text>N(6)-[(R)-dihydrolipoyl]-L-lysyl-[protein] + NAD(+) = N(6)-[(R)-lipoyl]-L-lysyl-[protein] + NADH + H(+)</text>
        <dbReference type="Rhea" id="RHEA:15045"/>
        <dbReference type="Rhea" id="RHEA-COMP:10474"/>
        <dbReference type="Rhea" id="RHEA-COMP:10475"/>
        <dbReference type="ChEBI" id="CHEBI:15378"/>
        <dbReference type="ChEBI" id="CHEBI:57540"/>
        <dbReference type="ChEBI" id="CHEBI:57945"/>
        <dbReference type="ChEBI" id="CHEBI:83099"/>
        <dbReference type="ChEBI" id="CHEBI:83100"/>
        <dbReference type="EC" id="1.8.1.4"/>
    </reaction>
</comment>
<keyword evidence="12" id="KW-0676">Redox-active center</keyword>
<evidence type="ECO:0000256" key="11">
    <source>
        <dbReference type="PIRSR" id="PIRSR000350-4"/>
    </source>
</evidence>
<comment type="miscellaneous">
    <text evidence="12">The active site is a redox-active disulfide bond.</text>
</comment>
<accession>A0A4Z0W407</accession>
<keyword evidence="5 10" id="KW-0274">FAD</keyword>
<dbReference type="PRINTS" id="PR00368">
    <property type="entry name" value="FADPNR"/>
</dbReference>
<comment type="caution">
    <text evidence="15">The sequence shown here is derived from an EMBL/GenBank/DDBJ whole genome shotgun (WGS) entry which is preliminary data.</text>
</comment>
<evidence type="ECO:0000256" key="5">
    <source>
        <dbReference type="ARBA" id="ARBA00022827"/>
    </source>
</evidence>
<dbReference type="GO" id="GO:0005737">
    <property type="term" value="C:cytoplasm"/>
    <property type="evidence" value="ECO:0007669"/>
    <property type="project" value="UniProtKB-SubCell"/>
</dbReference>
<evidence type="ECO:0000256" key="1">
    <source>
        <dbReference type="ARBA" id="ARBA00004496"/>
    </source>
</evidence>
<feature type="domain" description="FAD/NAD(P)-binding" evidence="14">
    <location>
        <begin position="2"/>
        <end position="315"/>
    </location>
</feature>
<gene>
    <name evidence="15" type="primary">lpdA</name>
    <name evidence="15" type="ORF">E4650_00190</name>
</gene>
<keyword evidence="6 12" id="KW-0560">Oxidoreductase</keyword>
<evidence type="ECO:0000313" key="15">
    <source>
        <dbReference type="EMBL" id="TGG88660.1"/>
    </source>
</evidence>
<dbReference type="FunFam" id="3.30.390.30:FF:000001">
    <property type="entry name" value="Dihydrolipoyl dehydrogenase"/>
    <property type="match status" value="1"/>
</dbReference>
<evidence type="ECO:0000256" key="12">
    <source>
        <dbReference type="RuleBase" id="RU003692"/>
    </source>
</evidence>
<proteinExistence type="inferred from homology"/>
<dbReference type="InterPro" id="IPR050151">
    <property type="entry name" value="Class-I_Pyr_Nuc-Dis_Oxidored"/>
</dbReference>
<dbReference type="Gene3D" id="3.50.50.60">
    <property type="entry name" value="FAD/NAD(P)-binding domain"/>
    <property type="match status" value="2"/>
</dbReference>
<feature type="binding site" evidence="10">
    <location>
        <position position="195"/>
    </location>
    <ligand>
        <name>NAD(+)</name>
        <dbReference type="ChEBI" id="CHEBI:57540"/>
    </ligand>
</feature>
<feature type="binding site" evidence="10">
    <location>
        <position position="48"/>
    </location>
    <ligand>
        <name>FAD</name>
        <dbReference type="ChEBI" id="CHEBI:57692"/>
    </ligand>
</feature>
<dbReference type="Pfam" id="PF07992">
    <property type="entry name" value="Pyr_redox_2"/>
    <property type="match status" value="1"/>
</dbReference>
<feature type="binding site" evidence="10">
    <location>
        <position position="300"/>
    </location>
    <ligand>
        <name>FAD</name>
        <dbReference type="ChEBI" id="CHEBI:57692"/>
    </ligand>
</feature>
<dbReference type="Pfam" id="PF02852">
    <property type="entry name" value="Pyr_redox_dim"/>
    <property type="match status" value="1"/>
</dbReference>
<reference evidence="15 16" key="1">
    <citation type="submission" date="2019-04" db="EMBL/GenBank/DDBJ databases">
        <title>Draft genome sequence data and analysis of a Fermenting Bacterium, Geotoga petraea strain HO-Geo1, isolated from heavy-oil petroleum reservoir in Russia.</title>
        <authorList>
            <person name="Grouzdev D.S."/>
            <person name="Semenova E.M."/>
            <person name="Sokolova D.S."/>
            <person name="Tourova T.P."/>
            <person name="Poltaraus A.B."/>
            <person name="Nazina T.N."/>
        </authorList>
    </citation>
    <scope>NUCLEOTIDE SEQUENCE [LARGE SCALE GENOMIC DNA]</scope>
    <source>
        <strain evidence="15 16">HO-Geo1</strain>
    </source>
</reference>
<dbReference type="PRINTS" id="PR00411">
    <property type="entry name" value="PNDRDTASEI"/>
</dbReference>
<evidence type="ECO:0000256" key="8">
    <source>
        <dbReference type="ARBA" id="ARBA00049187"/>
    </source>
</evidence>
<dbReference type="OrthoDB" id="9807946at2"/>
<feature type="binding site" evidence="10">
    <location>
        <begin position="172"/>
        <end position="179"/>
    </location>
    <ligand>
        <name>NAD(+)</name>
        <dbReference type="ChEBI" id="CHEBI:57540"/>
    </ligand>
</feature>
<dbReference type="PANTHER" id="PTHR22912:SF217">
    <property type="entry name" value="DIHYDROLIPOYL DEHYDROGENASE"/>
    <property type="match status" value="1"/>
</dbReference>